<dbReference type="EMBL" id="JABASA010000007">
    <property type="protein sequence ID" value="NMD49007.1"/>
    <property type="molecule type" value="Genomic_DNA"/>
</dbReference>
<evidence type="ECO:0000313" key="1">
    <source>
        <dbReference type="EMBL" id="NMD49007.1"/>
    </source>
</evidence>
<dbReference type="AlphaFoldDB" id="A0A7X9LDN1"/>
<sequence length="77" mass="7869">MNTLTLDSMAFENFDEVDMNHLASIEGGFDIKEVAGSYLAMGTAILGGLACTTPIGAALYLGAEVCAGAAAIYYGAN</sequence>
<name>A0A7X9LDN1_STRRT</name>
<comment type="caution">
    <text evidence="1">The sequence shown here is derived from an EMBL/GenBank/DDBJ whole genome shotgun (WGS) entry which is preliminary data.</text>
</comment>
<accession>A0A7X9LDN1</accession>
<reference evidence="1 2" key="1">
    <citation type="submission" date="2020-04" db="EMBL/GenBank/DDBJ databases">
        <title>MicrobeNet Type strains.</title>
        <authorList>
            <person name="Nicholson A.C."/>
        </authorList>
    </citation>
    <scope>NUCLEOTIDE SEQUENCE [LARGE SCALE GENOMIC DNA]</scope>
    <source>
        <strain evidence="1 2">DSM 22768</strain>
    </source>
</reference>
<dbReference type="InterPro" id="IPR019493">
    <property type="entry name" value="Bacteriocin_IIb_lactacin-rel"/>
</dbReference>
<dbReference type="Pfam" id="PF10439">
    <property type="entry name" value="Bacteriocin_IIc"/>
    <property type="match status" value="1"/>
</dbReference>
<dbReference type="Proteomes" id="UP000532121">
    <property type="component" value="Unassembled WGS sequence"/>
</dbReference>
<evidence type="ECO:0008006" key="3">
    <source>
        <dbReference type="Google" id="ProtNLM"/>
    </source>
</evidence>
<protein>
    <recommendedName>
        <fullName evidence="3">Bacteriocin</fullName>
    </recommendedName>
</protein>
<gene>
    <name evidence="1" type="ORF">HHO37_04805</name>
</gene>
<organism evidence="1 2">
    <name type="scientific">Streptococcus ratti</name>
    <dbReference type="NCBI Taxonomy" id="1341"/>
    <lineage>
        <taxon>Bacteria</taxon>
        <taxon>Bacillati</taxon>
        <taxon>Bacillota</taxon>
        <taxon>Bacilli</taxon>
        <taxon>Lactobacillales</taxon>
        <taxon>Streptococcaceae</taxon>
        <taxon>Streptococcus</taxon>
    </lineage>
</organism>
<proteinExistence type="predicted"/>
<dbReference type="GO" id="GO:0042742">
    <property type="term" value="P:defense response to bacterium"/>
    <property type="evidence" value="ECO:0007669"/>
    <property type="project" value="InterPro"/>
</dbReference>
<evidence type="ECO:0000313" key="2">
    <source>
        <dbReference type="Proteomes" id="UP000532121"/>
    </source>
</evidence>